<keyword evidence="5" id="KW-0808">Transferase</keyword>
<evidence type="ECO:0000256" key="1">
    <source>
        <dbReference type="ARBA" id="ARBA00007274"/>
    </source>
</evidence>
<comment type="similarity">
    <text evidence="1">Belongs to the transferase hexapeptide repeat family.</text>
</comment>
<dbReference type="Proteomes" id="UP000244527">
    <property type="component" value="Chromosome"/>
</dbReference>
<proteinExistence type="inferred from homology"/>
<name>A0A2S1LH02_9FLAO</name>
<dbReference type="SUPFAM" id="SSF51161">
    <property type="entry name" value="Trimeric LpxA-like enzymes"/>
    <property type="match status" value="1"/>
</dbReference>
<keyword evidence="6" id="KW-1185">Reference proteome</keyword>
<protein>
    <submittedName>
        <fullName evidence="5">Sugar O-acyltransferase</fullName>
    </submittedName>
</protein>
<dbReference type="EMBL" id="CP020918">
    <property type="protein sequence ID" value="AWG23055.1"/>
    <property type="molecule type" value="Genomic_DNA"/>
</dbReference>
<dbReference type="GO" id="GO:0016746">
    <property type="term" value="F:acyltransferase activity"/>
    <property type="evidence" value="ECO:0007669"/>
    <property type="project" value="UniProtKB-KW"/>
</dbReference>
<dbReference type="KEGG" id="ffa:FFWV33_16750"/>
<dbReference type="CDD" id="cd03360">
    <property type="entry name" value="LbH_AT_putative"/>
    <property type="match status" value="1"/>
</dbReference>
<dbReference type="PANTHER" id="PTHR43300:SF7">
    <property type="entry name" value="UDP-N-ACETYLBACILLOSAMINE N-ACETYLTRANSFERASE"/>
    <property type="match status" value="1"/>
</dbReference>
<dbReference type="Pfam" id="PF17836">
    <property type="entry name" value="PglD_N"/>
    <property type="match status" value="1"/>
</dbReference>
<evidence type="ECO:0000313" key="5">
    <source>
        <dbReference type="EMBL" id="AWG23055.1"/>
    </source>
</evidence>
<dbReference type="Gene3D" id="3.40.50.20">
    <property type="match status" value="1"/>
</dbReference>
<organism evidence="5 6">
    <name type="scientific">Flavobacterium faecale</name>
    <dbReference type="NCBI Taxonomy" id="1355330"/>
    <lineage>
        <taxon>Bacteria</taxon>
        <taxon>Pseudomonadati</taxon>
        <taxon>Bacteroidota</taxon>
        <taxon>Flavobacteriia</taxon>
        <taxon>Flavobacteriales</taxon>
        <taxon>Flavobacteriaceae</taxon>
        <taxon>Flavobacterium</taxon>
    </lineage>
</organism>
<accession>A0A2S1LH02</accession>
<feature type="domain" description="PglD N-terminal" evidence="4">
    <location>
        <begin position="3"/>
        <end position="85"/>
    </location>
</feature>
<evidence type="ECO:0000256" key="3">
    <source>
        <dbReference type="PIRSR" id="PIRSR620019-2"/>
    </source>
</evidence>
<evidence type="ECO:0000256" key="2">
    <source>
        <dbReference type="PIRSR" id="PIRSR620019-1"/>
    </source>
</evidence>
<gene>
    <name evidence="5" type="ORF">FFWV33_16750</name>
</gene>
<dbReference type="PANTHER" id="PTHR43300">
    <property type="entry name" value="ACETYLTRANSFERASE"/>
    <property type="match status" value="1"/>
</dbReference>
<feature type="active site" description="Proton acceptor" evidence="2">
    <location>
        <position position="141"/>
    </location>
</feature>
<evidence type="ECO:0000313" key="6">
    <source>
        <dbReference type="Proteomes" id="UP000244527"/>
    </source>
</evidence>
<evidence type="ECO:0000259" key="4">
    <source>
        <dbReference type="Pfam" id="PF17836"/>
    </source>
</evidence>
<reference evidence="5 6" key="1">
    <citation type="submission" date="2017-04" db="EMBL/GenBank/DDBJ databases">
        <title>Compelte genome sequence of WV33.</title>
        <authorList>
            <person name="Lee P.C."/>
        </authorList>
    </citation>
    <scope>NUCLEOTIDE SEQUENCE [LARGE SCALE GENOMIC DNA]</scope>
    <source>
        <strain evidence="5 6">WV33</strain>
    </source>
</reference>
<dbReference type="InterPro" id="IPR020019">
    <property type="entry name" value="AcTrfase_PglD-like"/>
</dbReference>
<keyword evidence="5" id="KW-0012">Acyltransferase</keyword>
<feature type="site" description="Increases basicity of active site His" evidence="2">
    <location>
        <position position="142"/>
    </location>
</feature>
<dbReference type="InterPro" id="IPR041561">
    <property type="entry name" value="PglD_N"/>
</dbReference>
<dbReference type="Gene3D" id="2.160.10.10">
    <property type="entry name" value="Hexapeptide repeat proteins"/>
    <property type="match status" value="1"/>
</dbReference>
<dbReference type="InterPro" id="IPR011004">
    <property type="entry name" value="Trimer_LpxA-like_sf"/>
</dbReference>
<feature type="binding site" evidence="3">
    <location>
        <position position="74"/>
    </location>
    <ligand>
        <name>substrate</name>
    </ligand>
</feature>
<dbReference type="AlphaFoldDB" id="A0A2S1LH02"/>
<dbReference type="RefSeq" id="WP_108741960.1">
    <property type="nucleotide sequence ID" value="NZ_CP020918.1"/>
</dbReference>
<dbReference type="OrthoDB" id="708224at2"/>
<sequence length="215" mass="23999">MKNIIIIGCGSHASELVDYIEYINNHSTTKQFNIKGMIDNTNTHYLHYNYNYTFLGNIDDHLVDFDVYYLLGIGNVSIRNKVLEEFKSKNAKFTGIIHPTALISKSAEIGEGTIISHNVSVGPKAKIGSFNVINSRCTIGHDTRIGDSNFLSPQVVLGGYAKIGNSNFLGTNSCLLPEIEIENNNKIMAGMTITSKVNNDETVFFRYKEKLIIRQ</sequence>
<dbReference type="InterPro" id="IPR050179">
    <property type="entry name" value="Trans_hexapeptide_repeat"/>
</dbReference>